<gene>
    <name evidence="4" type="ORF">ACFQWG_07150</name>
</gene>
<evidence type="ECO:0000256" key="3">
    <source>
        <dbReference type="HAMAP-Rule" id="MF_00528"/>
    </source>
</evidence>
<dbReference type="Pfam" id="PF02545">
    <property type="entry name" value="Maf"/>
    <property type="match status" value="1"/>
</dbReference>
<dbReference type="EMBL" id="JBHTEF010000001">
    <property type="protein sequence ID" value="MFC7580973.1"/>
    <property type="molecule type" value="Genomic_DNA"/>
</dbReference>
<comment type="cofactor">
    <cofactor evidence="1 3">
        <name>a divalent metal cation</name>
        <dbReference type="ChEBI" id="CHEBI:60240"/>
    </cofactor>
</comment>
<dbReference type="InterPro" id="IPR003697">
    <property type="entry name" value="Maf-like"/>
</dbReference>
<evidence type="ECO:0000256" key="2">
    <source>
        <dbReference type="ARBA" id="ARBA00022801"/>
    </source>
</evidence>
<dbReference type="Gene3D" id="3.90.950.10">
    <property type="match status" value="1"/>
</dbReference>
<comment type="function">
    <text evidence="3">Nucleoside triphosphate pyrophosphatase. May have a dual role in cell division arrest and in preventing the incorporation of modified nucleotides into cellular nucleic acids.</text>
</comment>
<comment type="subcellular location">
    <subcellularLocation>
        <location evidence="3">Cytoplasm</location>
    </subcellularLocation>
</comment>
<keyword evidence="3" id="KW-0546">Nucleotide metabolism</keyword>
<dbReference type="PANTHER" id="PTHR43213">
    <property type="entry name" value="BIFUNCTIONAL DTTP/UTP PYROPHOSPHATASE/METHYLTRANSFERASE PROTEIN-RELATED"/>
    <property type="match status" value="1"/>
</dbReference>
<evidence type="ECO:0000256" key="1">
    <source>
        <dbReference type="ARBA" id="ARBA00001968"/>
    </source>
</evidence>
<dbReference type="RefSeq" id="WP_380976275.1">
    <property type="nucleotide sequence ID" value="NZ_JBHTEF010000001.1"/>
</dbReference>
<comment type="caution">
    <text evidence="4">The sequence shown here is derived from an EMBL/GenBank/DDBJ whole genome shotgun (WGS) entry which is preliminary data.</text>
</comment>
<dbReference type="InterPro" id="IPR029001">
    <property type="entry name" value="ITPase-like_fam"/>
</dbReference>
<protein>
    <recommendedName>
        <fullName evidence="3">Nucleoside triphosphate pyrophosphatase</fullName>
        <ecNumber evidence="3">3.6.1.9</ecNumber>
    </recommendedName>
    <alternativeName>
        <fullName evidence="3">Nucleotide pyrophosphatase</fullName>
        <shortName evidence="3">Nucleotide PPase</shortName>
    </alternativeName>
</protein>
<proteinExistence type="inferred from homology"/>
<evidence type="ECO:0000313" key="4">
    <source>
        <dbReference type="EMBL" id="MFC7580973.1"/>
    </source>
</evidence>
<dbReference type="EC" id="3.6.1.9" evidence="3"/>
<dbReference type="SUPFAM" id="SSF52972">
    <property type="entry name" value="ITPase-like"/>
    <property type="match status" value="2"/>
</dbReference>
<keyword evidence="3" id="KW-0963">Cytoplasm</keyword>
<comment type="caution">
    <text evidence="3">Lacks conserved residue(s) required for the propagation of feature annotation.</text>
</comment>
<organism evidence="4 5">
    <name type="scientific">Schaalia naturae</name>
    <dbReference type="NCBI Taxonomy" id="635203"/>
    <lineage>
        <taxon>Bacteria</taxon>
        <taxon>Bacillati</taxon>
        <taxon>Actinomycetota</taxon>
        <taxon>Actinomycetes</taxon>
        <taxon>Actinomycetales</taxon>
        <taxon>Actinomycetaceae</taxon>
        <taxon>Schaalia</taxon>
    </lineage>
</organism>
<name>A0ABW2SNL6_9ACTO</name>
<comment type="similarity">
    <text evidence="3">Belongs to the Maf family.</text>
</comment>
<evidence type="ECO:0000313" key="5">
    <source>
        <dbReference type="Proteomes" id="UP001596527"/>
    </source>
</evidence>
<keyword evidence="5" id="KW-1185">Reference proteome</keyword>
<comment type="catalytic activity">
    <reaction evidence="3">
        <text>a 2'-deoxyribonucleoside 5'-triphosphate + H2O = a 2'-deoxyribonucleoside 5'-phosphate + diphosphate + H(+)</text>
        <dbReference type="Rhea" id="RHEA:44644"/>
        <dbReference type="ChEBI" id="CHEBI:15377"/>
        <dbReference type="ChEBI" id="CHEBI:15378"/>
        <dbReference type="ChEBI" id="CHEBI:33019"/>
        <dbReference type="ChEBI" id="CHEBI:61560"/>
        <dbReference type="ChEBI" id="CHEBI:65317"/>
        <dbReference type="EC" id="3.6.1.9"/>
    </reaction>
</comment>
<accession>A0ABW2SNL6</accession>
<feature type="active site" description="Proton acceptor" evidence="3">
    <location>
        <position position="93"/>
    </location>
</feature>
<keyword evidence="2 3" id="KW-0378">Hydrolase</keyword>
<sequence>MRLVLASQSPARLATLRAAGITPIVRVSQIDENAVLAGLPGGRAFDGGPTMPADEVAALAAAKCRAVAASVETLEPDADHVPDADRLVVLGCDSMLEMGQRMLGKPHNPDVARRRIREMRNRSAVLWTGHHAIVLDRTVGRQSLSGLPDSPSGRMHATTRDDRLGAPRWHRTAEAGSTASTIVHFGDISDAEIDAYVDSGEPLEVAGSFTVDGLGGPFITGIEGDYHSVVGLSLPLVRIMLRDLGIFWPDLWDLRR</sequence>
<dbReference type="Proteomes" id="UP001596527">
    <property type="component" value="Unassembled WGS sequence"/>
</dbReference>
<dbReference type="PANTHER" id="PTHR43213:SF5">
    <property type="entry name" value="BIFUNCTIONAL DTTP_UTP PYROPHOSPHATASE_METHYLTRANSFERASE PROTEIN-RELATED"/>
    <property type="match status" value="1"/>
</dbReference>
<comment type="catalytic activity">
    <reaction evidence="3">
        <text>a ribonucleoside 5'-triphosphate + H2O = a ribonucleoside 5'-phosphate + diphosphate + H(+)</text>
        <dbReference type="Rhea" id="RHEA:23996"/>
        <dbReference type="ChEBI" id="CHEBI:15377"/>
        <dbReference type="ChEBI" id="CHEBI:15378"/>
        <dbReference type="ChEBI" id="CHEBI:33019"/>
        <dbReference type="ChEBI" id="CHEBI:58043"/>
        <dbReference type="ChEBI" id="CHEBI:61557"/>
        <dbReference type="EC" id="3.6.1.9"/>
    </reaction>
</comment>
<dbReference type="GO" id="GO:0016787">
    <property type="term" value="F:hydrolase activity"/>
    <property type="evidence" value="ECO:0007669"/>
    <property type="project" value="UniProtKB-KW"/>
</dbReference>
<reference evidence="5" key="1">
    <citation type="journal article" date="2019" name="Int. J. Syst. Evol. Microbiol.">
        <title>The Global Catalogue of Microorganisms (GCM) 10K type strain sequencing project: providing services to taxonomists for standard genome sequencing and annotation.</title>
        <authorList>
            <consortium name="The Broad Institute Genomics Platform"/>
            <consortium name="The Broad Institute Genome Sequencing Center for Infectious Disease"/>
            <person name="Wu L."/>
            <person name="Ma J."/>
        </authorList>
    </citation>
    <scope>NUCLEOTIDE SEQUENCE [LARGE SCALE GENOMIC DNA]</scope>
    <source>
        <strain evidence="5">CCUG 56698</strain>
    </source>
</reference>
<dbReference type="HAMAP" id="MF_00528">
    <property type="entry name" value="Maf"/>
    <property type="match status" value="1"/>
</dbReference>